<dbReference type="GO" id="GO:0005524">
    <property type="term" value="F:ATP binding"/>
    <property type="evidence" value="ECO:0007669"/>
    <property type="project" value="UniProtKB-KW"/>
</dbReference>
<protein>
    <recommendedName>
        <fullName evidence="1">ATP-dependent DNA helicase</fullName>
        <ecNumber evidence="1">5.6.2.3</ecNumber>
    </recommendedName>
</protein>
<dbReference type="Pfam" id="PF05970">
    <property type="entry name" value="PIF1"/>
    <property type="match status" value="1"/>
</dbReference>
<dbReference type="GO" id="GO:0006310">
    <property type="term" value="P:DNA recombination"/>
    <property type="evidence" value="ECO:0007669"/>
    <property type="project" value="UniProtKB-KW"/>
</dbReference>
<reference evidence="5" key="2">
    <citation type="submission" date="2022-06" db="UniProtKB">
        <authorList>
            <consortium name="EnsemblMetazoa"/>
        </authorList>
    </citation>
    <scope>IDENTIFICATION</scope>
    <source>
        <strain evidence="5">DF5081</strain>
    </source>
</reference>
<dbReference type="InterPro" id="IPR010285">
    <property type="entry name" value="DNA_helicase_pif1-like_DEAD"/>
</dbReference>
<keyword evidence="6" id="KW-1185">Reference proteome</keyword>
<dbReference type="EC" id="5.6.2.3" evidence="1"/>
<dbReference type="GO" id="GO:0006281">
    <property type="term" value="P:DNA repair"/>
    <property type="evidence" value="ECO:0007669"/>
    <property type="project" value="UniProtKB-KW"/>
</dbReference>
<feature type="domain" description="DNA helicase Pif1-like DEAD-box helicase" evidence="4">
    <location>
        <begin position="453"/>
        <end position="657"/>
    </location>
</feature>
<keyword evidence="1" id="KW-0067">ATP-binding</keyword>
<keyword evidence="1" id="KW-0233">DNA recombination</keyword>
<keyword evidence="1" id="KW-0378">Hydrolase</keyword>
<organism evidence="5 6">
    <name type="scientific">Caenorhabditis japonica</name>
    <dbReference type="NCBI Taxonomy" id="281687"/>
    <lineage>
        <taxon>Eukaryota</taxon>
        <taxon>Metazoa</taxon>
        <taxon>Ecdysozoa</taxon>
        <taxon>Nematoda</taxon>
        <taxon>Chromadorea</taxon>
        <taxon>Rhabditida</taxon>
        <taxon>Rhabditina</taxon>
        <taxon>Rhabditomorpha</taxon>
        <taxon>Rhabditoidea</taxon>
        <taxon>Rhabditidae</taxon>
        <taxon>Peloderinae</taxon>
        <taxon>Caenorhabditis</taxon>
    </lineage>
</organism>
<accession>A0A8R1IPI6</accession>
<dbReference type="SUPFAM" id="SSF52540">
    <property type="entry name" value="P-loop containing nucleoside triphosphate hydrolases"/>
    <property type="match status" value="2"/>
</dbReference>
<dbReference type="GO" id="GO:0000723">
    <property type="term" value="P:telomere maintenance"/>
    <property type="evidence" value="ECO:0007669"/>
    <property type="project" value="InterPro"/>
</dbReference>
<proteinExistence type="inferred from homology"/>
<dbReference type="Gene3D" id="3.40.50.300">
    <property type="entry name" value="P-loop containing nucleotide triphosphate hydrolases"/>
    <property type="match status" value="1"/>
</dbReference>
<evidence type="ECO:0000259" key="4">
    <source>
        <dbReference type="Pfam" id="PF05970"/>
    </source>
</evidence>
<feature type="region of interest" description="Disordered" evidence="3">
    <location>
        <begin position="425"/>
        <end position="447"/>
    </location>
</feature>
<dbReference type="GO" id="GO:0043139">
    <property type="term" value="F:5'-3' DNA helicase activity"/>
    <property type="evidence" value="ECO:0007669"/>
    <property type="project" value="UniProtKB-EC"/>
</dbReference>
<dbReference type="InterPro" id="IPR027417">
    <property type="entry name" value="P-loop_NTPase"/>
</dbReference>
<comment type="similarity">
    <text evidence="1">Belongs to the helicase family.</text>
</comment>
<evidence type="ECO:0000256" key="1">
    <source>
        <dbReference type="RuleBase" id="RU363044"/>
    </source>
</evidence>
<keyword evidence="1" id="KW-0547">Nucleotide-binding</keyword>
<dbReference type="Proteomes" id="UP000005237">
    <property type="component" value="Unassembled WGS sequence"/>
</dbReference>
<sequence>MPKIRSRPYYLARTKEEEMVNDYNPAMLLLWDGNIDVQYIPEGVKHILNYITGYTLKGEKAKRSEEDALARLAMQRLPHNDISWKIGYQMLENREAGMLEIVDDLLGHALYASDSAHVFIPNDAYDDRLRVLVPSNRLRSEESRLTEMNWPDDYYPHRPLQFENFSMFNMMINFEIVTCTKDSATRRNRLSSSEDEKSEVELSKCDTVGEFGDSDNFGEDDIVRAAERRVLNRQRYHVHDEGSPFYCHPSIKSGTKIAIPQRKSKFLRKIKQKIGRFHLSSKGEPGTEQYDEYHRRLVLVFVPWRIESLLLSRFGFETYTDVWANYLDTLEKINPEGKADLDLLVAGFETIAREEAEFGCRADHIKLIKERLEVDEEAVENLEIQSRDVDEQNHAANVGRLNAVQKDIFNMVCDRIAEQERVDKVNDAAEESNANSKSEGAMQSKLPRPDPLQLFVSGTAGTGKSFLINVLADELTKRYTAPGNTGLRPAVLIAAPTGIAALAVCGNTIHSLFHIGVSQGKCEDVFEELGASLDKVRFLFSAVKLIIIDEVSMVSNVLLLKMHRRLREISNLPVEFGGYNILLFGDLLQLQPVRAQHVFADITPYEVHRVFGSMPANVNLWKRCFKYKELTENMRQQEELEMAEMLFRIRCGKQTEEDTTKLMSRMIPAKIPSEPTCDEEAEYFLHLLKCDERAMALYPTNPEVHRMNTAIVDKIKLDCIEILARDVVEENASDFLRRKLKRRCGNKPWQRLTILRQNTRSFQKENVKNSIAPGVEEQMHSGLPFRLHIAVGARVMLRRNIDIALRLVNGATGVVRRIVTDEVSLRPSWIYVQ</sequence>
<keyword evidence="1" id="KW-0347">Helicase</keyword>
<reference evidence="6" key="1">
    <citation type="submission" date="2010-08" db="EMBL/GenBank/DDBJ databases">
        <authorList>
            <consortium name="Caenorhabditis japonica Sequencing Consortium"/>
            <person name="Wilson R.K."/>
        </authorList>
    </citation>
    <scope>NUCLEOTIDE SEQUENCE [LARGE SCALE GENOMIC DNA]</scope>
    <source>
        <strain evidence="6">DF5081</strain>
    </source>
</reference>
<keyword evidence="1" id="KW-0234">DNA repair</keyword>
<dbReference type="PANTHER" id="PTHR47642">
    <property type="entry name" value="ATP-DEPENDENT DNA HELICASE"/>
    <property type="match status" value="1"/>
</dbReference>
<dbReference type="InterPro" id="IPR051055">
    <property type="entry name" value="PIF1_helicase"/>
</dbReference>
<keyword evidence="2" id="KW-0175">Coiled coil</keyword>
<dbReference type="EnsemblMetazoa" id="CJA40799a.1">
    <property type="protein sequence ID" value="CJA40799a.1"/>
    <property type="gene ID" value="WBGene00216647"/>
</dbReference>
<comment type="catalytic activity">
    <reaction evidence="1">
        <text>ATP + H2O = ADP + phosphate + H(+)</text>
        <dbReference type="Rhea" id="RHEA:13065"/>
        <dbReference type="ChEBI" id="CHEBI:15377"/>
        <dbReference type="ChEBI" id="CHEBI:15378"/>
        <dbReference type="ChEBI" id="CHEBI:30616"/>
        <dbReference type="ChEBI" id="CHEBI:43474"/>
        <dbReference type="ChEBI" id="CHEBI:456216"/>
        <dbReference type="EC" id="5.6.2.3"/>
    </reaction>
</comment>
<feature type="coiled-coil region" evidence="2">
    <location>
        <begin position="365"/>
        <end position="392"/>
    </location>
</feature>
<evidence type="ECO:0000313" key="5">
    <source>
        <dbReference type="EnsemblMetazoa" id="CJA40799a.1"/>
    </source>
</evidence>
<comment type="cofactor">
    <cofactor evidence="1">
        <name>Mg(2+)</name>
        <dbReference type="ChEBI" id="CHEBI:18420"/>
    </cofactor>
</comment>
<evidence type="ECO:0000256" key="2">
    <source>
        <dbReference type="SAM" id="Coils"/>
    </source>
</evidence>
<dbReference type="PANTHER" id="PTHR47642:SF5">
    <property type="entry name" value="ATP-DEPENDENT DNA HELICASE"/>
    <property type="match status" value="1"/>
</dbReference>
<keyword evidence="1" id="KW-0227">DNA damage</keyword>
<evidence type="ECO:0000256" key="3">
    <source>
        <dbReference type="SAM" id="MobiDB-lite"/>
    </source>
</evidence>
<evidence type="ECO:0000313" key="6">
    <source>
        <dbReference type="Proteomes" id="UP000005237"/>
    </source>
</evidence>
<name>A0A8R1IPI6_CAEJA</name>
<dbReference type="GO" id="GO:0016787">
    <property type="term" value="F:hydrolase activity"/>
    <property type="evidence" value="ECO:0007669"/>
    <property type="project" value="UniProtKB-KW"/>
</dbReference>
<dbReference type="AlphaFoldDB" id="A0A8R1IPI6"/>